<dbReference type="Gene3D" id="1.25.40.420">
    <property type="match status" value="1"/>
</dbReference>
<dbReference type="PANTHER" id="PTHR24412:SF304">
    <property type="entry name" value="KELCH-LIKE PROTEIN 23"/>
    <property type="match status" value="1"/>
</dbReference>
<dbReference type="SMART" id="SM00875">
    <property type="entry name" value="BACK"/>
    <property type="match status" value="1"/>
</dbReference>
<dbReference type="InterPro" id="IPR011333">
    <property type="entry name" value="SKP1/BTB/POZ_sf"/>
</dbReference>
<proteinExistence type="predicted"/>
<keyword evidence="5" id="KW-1185">Reference proteome</keyword>
<dbReference type="InterPro" id="IPR006652">
    <property type="entry name" value="Kelch_1"/>
</dbReference>
<dbReference type="STRING" id="62062.ENSHHUP00000037654"/>
<evidence type="ECO:0000313" key="5">
    <source>
        <dbReference type="Proteomes" id="UP000314982"/>
    </source>
</evidence>
<dbReference type="Pfam" id="PF07707">
    <property type="entry name" value="BACK"/>
    <property type="match status" value="1"/>
</dbReference>
<dbReference type="SUPFAM" id="SSF54695">
    <property type="entry name" value="POZ domain"/>
    <property type="match status" value="1"/>
</dbReference>
<accession>A0A4W5MIV3</accession>
<dbReference type="InterPro" id="IPR017096">
    <property type="entry name" value="BTB-kelch_protein"/>
</dbReference>
<dbReference type="GeneTree" id="ENSGT00940000159106"/>
<dbReference type="SUPFAM" id="SSF117281">
    <property type="entry name" value="Kelch motif"/>
    <property type="match status" value="1"/>
</dbReference>
<name>A0A4W5MIV3_9TELE</name>
<dbReference type="Gene3D" id="2.120.10.80">
    <property type="entry name" value="Kelch-type beta propeller"/>
    <property type="match status" value="2"/>
</dbReference>
<dbReference type="SMART" id="SM00225">
    <property type="entry name" value="BTB"/>
    <property type="match status" value="1"/>
</dbReference>
<keyword evidence="2" id="KW-0677">Repeat</keyword>
<organism evidence="4 5">
    <name type="scientific">Hucho hucho</name>
    <name type="common">huchen</name>
    <dbReference type="NCBI Taxonomy" id="62062"/>
    <lineage>
        <taxon>Eukaryota</taxon>
        <taxon>Metazoa</taxon>
        <taxon>Chordata</taxon>
        <taxon>Craniata</taxon>
        <taxon>Vertebrata</taxon>
        <taxon>Euteleostomi</taxon>
        <taxon>Actinopterygii</taxon>
        <taxon>Neopterygii</taxon>
        <taxon>Teleostei</taxon>
        <taxon>Protacanthopterygii</taxon>
        <taxon>Salmoniformes</taxon>
        <taxon>Salmonidae</taxon>
        <taxon>Salmoninae</taxon>
        <taxon>Hucho</taxon>
    </lineage>
</organism>
<keyword evidence="1" id="KW-0880">Kelch repeat</keyword>
<dbReference type="PANTHER" id="PTHR24412">
    <property type="entry name" value="KELCH PROTEIN"/>
    <property type="match status" value="1"/>
</dbReference>
<dbReference type="Proteomes" id="UP000314982">
    <property type="component" value="Unassembled WGS sequence"/>
</dbReference>
<reference evidence="4" key="3">
    <citation type="submission" date="2025-09" db="UniProtKB">
        <authorList>
            <consortium name="Ensembl"/>
        </authorList>
    </citation>
    <scope>IDENTIFICATION</scope>
</reference>
<dbReference type="InterPro" id="IPR015915">
    <property type="entry name" value="Kelch-typ_b-propeller"/>
</dbReference>
<dbReference type="InterPro" id="IPR000210">
    <property type="entry name" value="BTB/POZ_dom"/>
</dbReference>
<evidence type="ECO:0000313" key="4">
    <source>
        <dbReference type="Ensembl" id="ENSHHUP00000037654.1"/>
    </source>
</evidence>
<dbReference type="PIRSF" id="PIRSF037037">
    <property type="entry name" value="Kelch-like_protein_gigaxonin"/>
    <property type="match status" value="1"/>
</dbReference>
<evidence type="ECO:0000259" key="3">
    <source>
        <dbReference type="PROSITE" id="PS50097"/>
    </source>
</evidence>
<dbReference type="Ensembl" id="ENSHHUT00000039152.1">
    <property type="protein sequence ID" value="ENSHHUP00000037654.1"/>
    <property type="gene ID" value="ENSHHUG00000023564.1"/>
</dbReference>
<dbReference type="InterPro" id="IPR011705">
    <property type="entry name" value="BACK"/>
</dbReference>
<dbReference type="Gene3D" id="3.30.710.10">
    <property type="entry name" value="Potassium Channel Kv1.1, Chain A"/>
    <property type="match status" value="1"/>
</dbReference>
<reference evidence="4" key="2">
    <citation type="submission" date="2025-08" db="UniProtKB">
        <authorList>
            <consortium name="Ensembl"/>
        </authorList>
    </citation>
    <scope>IDENTIFICATION</scope>
</reference>
<reference evidence="5" key="1">
    <citation type="submission" date="2018-06" db="EMBL/GenBank/DDBJ databases">
        <title>Genome assembly of Danube salmon.</title>
        <authorList>
            <person name="Macqueen D.J."/>
            <person name="Gundappa M.K."/>
        </authorList>
    </citation>
    <scope>NUCLEOTIDE SEQUENCE [LARGE SCALE GENOMIC DNA]</scope>
</reference>
<protein>
    <submittedName>
        <fullName evidence="4">Kelch like family member 23</fullName>
    </submittedName>
</protein>
<dbReference type="AlphaFoldDB" id="A0A4W5MIV3"/>
<dbReference type="PROSITE" id="PS50097">
    <property type="entry name" value="BTB"/>
    <property type="match status" value="1"/>
</dbReference>
<dbReference type="Pfam" id="PF24681">
    <property type="entry name" value="Kelch_KLHDC2_KLHL20_DRC7"/>
    <property type="match status" value="1"/>
</dbReference>
<evidence type="ECO:0000256" key="2">
    <source>
        <dbReference type="ARBA" id="ARBA00022737"/>
    </source>
</evidence>
<dbReference type="SMART" id="SM00612">
    <property type="entry name" value="Kelch"/>
    <property type="match status" value="6"/>
</dbReference>
<dbReference type="Pfam" id="PF01344">
    <property type="entry name" value="Kelch_1"/>
    <property type="match status" value="1"/>
</dbReference>
<feature type="domain" description="BTB" evidence="3">
    <location>
        <begin position="87"/>
        <end position="155"/>
    </location>
</feature>
<evidence type="ECO:0000256" key="1">
    <source>
        <dbReference type="ARBA" id="ARBA00022441"/>
    </source>
</evidence>
<dbReference type="Pfam" id="PF00651">
    <property type="entry name" value="BTB"/>
    <property type="match status" value="1"/>
</dbReference>
<sequence>MCKGTGKSIVIRSVLLMHSIMHGCVKSMAYIFKGYIKIFNVSCFRNTMSSKGQESPESFYTYDFCDLTHPTEVLEALREYYTEGLFTDIALQCSTGEVFHCHKVALCSRSSYFRAMFTADMRERSHSVISLPGVDVEVLTALVDYVYTSKVSITQWNVESLLEAADLLQFGAVKTACENFLVRLLDVDNCLGMLSFAQLHVCLSLEKEARRVLLCRFHEVVREEEFQELGVEKVRSLLQDENLAEVLKEAVLVEGVVRWLAHDTLARTGHFQELLHSAHLDLKEEYLRTVLELHREYLESDAEDIHSLFVQALKTAFNMKKSPSGHCRRSRRLTSRMFVIGGYHWHPLSEVQTWDPVTDQWQQGEDMPDHTRESYGVTLLGSNIYISGGYRTDTTEALDTVWIYSSATDKWTQGQPMLTARYYHCSVALHGCVYIIGGYRGGAPMGETEFYDPLKGKWIPVANMVQGVGNATACVLRDTIYVAGGHYGYKGSCTYDKIQTYRADVNEWSITTTCPHPEYGLCLVSLHPKLYLVGGQTTITDCYEPDRDEWSQLARTKERRMECGAVAMNGSLYVTGGYSYSKGTYLQSVERYDPEPETWEIVGNLPGAARSHGCVCVYSV</sequence>